<name>A0A7W5UHU8_9BACT</name>
<evidence type="ECO:0000313" key="2">
    <source>
        <dbReference type="EMBL" id="MBB3701638.1"/>
    </source>
</evidence>
<proteinExistence type="predicted"/>
<evidence type="ECO:0000256" key="1">
    <source>
        <dbReference type="SAM" id="SignalP"/>
    </source>
</evidence>
<feature type="signal peptide" evidence="1">
    <location>
        <begin position="1"/>
        <end position="20"/>
    </location>
</feature>
<reference evidence="2 3" key="1">
    <citation type="submission" date="2020-08" db="EMBL/GenBank/DDBJ databases">
        <title>Genomic Encyclopedia of Type Strains, Phase IV (KMG-IV): sequencing the most valuable type-strain genomes for metagenomic binning, comparative biology and taxonomic classification.</title>
        <authorList>
            <person name="Goeker M."/>
        </authorList>
    </citation>
    <scope>NUCLEOTIDE SEQUENCE [LARGE SCALE GENOMIC DNA]</scope>
    <source>
        <strain evidence="2 3">DSM 22548</strain>
    </source>
</reference>
<accession>A0A7W5UHU8</accession>
<dbReference type="AlphaFoldDB" id="A0A7W5UHU8"/>
<comment type="caution">
    <text evidence="2">The sequence shown here is derived from an EMBL/GenBank/DDBJ whole genome shotgun (WGS) entry which is preliminary data.</text>
</comment>
<organism evidence="2 3">
    <name type="scientific">Alloprevotella rava</name>
    <dbReference type="NCBI Taxonomy" id="671218"/>
    <lineage>
        <taxon>Bacteria</taxon>
        <taxon>Pseudomonadati</taxon>
        <taxon>Bacteroidota</taxon>
        <taxon>Bacteroidia</taxon>
        <taxon>Bacteroidales</taxon>
        <taxon>Prevotellaceae</taxon>
        <taxon>Alloprevotella</taxon>
    </lineage>
</organism>
<dbReference type="Proteomes" id="UP000541425">
    <property type="component" value="Unassembled WGS sequence"/>
</dbReference>
<dbReference type="RefSeq" id="WP_183693470.1">
    <property type="nucleotide sequence ID" value="NZ_JACICA010000001.1"/>
</dbReference>
<feature type="chain" id="PRO_5031305867" evidence="1">
    <location>
        <begin position="21"/>
        <end position="291"/>
    </location>
</feature>
<sequence>MKKILCVLVWLTFSSSFLFAANLSEVVRSTEELSCCGDVPEDSIAEEAMTIDKKFLEKLGAVYRDTVECPESSTAGMSDWAYNRAKEQDSKSAYLSRKLLASQKGSTVLADSSGSNSVQLRQALLRENQVWKTLLTSLRTFDNIAIEISIIENGYGTIFMVISAGLFQDLSYIRMACLKEDVVTFTSPDKEIVKADEGMSVDSLYYYMSLCRPYVTAEMLRESDLSPSSVSDLKRLNNSHTISTMKKRVEAWITARRNVSDLLNPSAKSQYDLHTNKVLHSLIYHYWGFGC</sequence>
<evidence type="ECO:0000313" key="3">
    <source>
        <dbReference type="Proteomes" id="UP000541425"/>
    </source>
</evidence>
<gene>
    <name evidence="2" type="ORF">FHS60_000080</name>
</gene>
<keyword evidence="1" id="KW-0732">Signal</keyword>
<dbReference type="EMBL" id="JACICA010000001">
    <property type="protein sequence ID" value="MBB3701638.1"/>
    <property type="molecule type" value="Genomic_DNA"/>
</dbReference>
<protein>
    <submittedName>
        <fullName evidence="2">Uncharacterized protein</fullName>
    </submittedName>
</protein>